<dbReference type="Gene3D" id="3.80.10.10">
    <property type="entry name" value="Ribonuclease Inhibitor"/>
    <property type="match status" value="1"/>
</dbReference>
<dbReference type="AlphaFoldDB" id="A0A226DT27"/>
<organism evidence="1 2">
    <name type="scientific">Folsomia candida</name>
    <name type="common">Springtail</name>
    <dbReference type="NCBI Taxonomy" id="158441"/>
    <lineage>
        <taxon>Eukaryota</taxon>
        <taxon>Metazoa</taxon>
        <taxon>Ecdysozoa</taxon>
        <taxon>Arthropoda</taxon>
        <taxon>Hexapoda</taxon>
        <taxon>Collembola</taxon>
        <taxon>Entomobryomorpha</taxon>
        <taxon>Isotomoidea</taxon>
        <taxon>Isotomidae</taxon>
        <taxon>Proisotominae</taxon>
        <taxon>Folsomia</taxon>
    </lineage>
</organism>
<evidence type="ECO:0000313" key="2">
    <source>
        <dbReference type="Proteomes" id="UP000198287"/>
    </source>
</evidence>
<name>A0A226DT27_FOLCA</name>
<accession>A0A226DT27</accession>
<dbReference type="InterPro" id="IPR032675">
    <property type="entry name" value="LRR_dom_sf"/>
</dbReference>
<dbReference type="Proteomes" id="UP000198287">
    <property type="component" value="Unassembled WGS sequence"/>
</dbReference>
<gene>
    <name evidence="1" type="ORF">Fcan01_17478</name>
</gene>
<dbReference type="EMBL" id="LNIX01000012">
    <property type="protein sequence ID" value="OXA48178.1"/>
    <property type="molecule type" value="Genomic_DNA"/>
</dbReference>
<keyword evidence="2" id="KW-1185">Reference proteome</keyword>
<evidence type="ECO:0000313" key="1">
    <source>
        <dbReference type="EMBL" id="OXA48178.1"/>
    </source>
</evidence>
<proteinExistence type="predicted"/>
<sequence length="431" mass="50426">MENKVKPEAKIDHVVNPSSTAPLLNPVILERIFSFLDADTLLKSVRLVCSVWADIGAPFLGRKCGVVCKTWLPCRLYHFNPQLARKTRIFTGCSCATRADECTCLVPYFVFFLPKICHLVETLQLKVAISTTRHWPEMWMGLYTFPNMTHLEIEANCRNDAFTEREVPNFAILPKLKTLYFKGDRCRGNVGPIFQRLINSAPNLERLKYKGNFYPHLELCRKLNAFEYEYDNKYSPGKLDFVKVLRTLKGCRDSVEQVTLMCFLDERTARADRFRRVERHIGIDFPFPKLTHFMMDTDIYKIQDSLDNLHFPKLTHLSIDHLSISEFFTTFHKRHDRVKSIELKSLKAENFVDSKQADRVKNLFPALQEFTLKLQTPPGYRLTEESFHWFYLSATLALFSDWKLARMKVFIGHGIEECFNYRTIMREKTFV</sequence>
<comment type="caution">
    <text evidence="1">The sequence shown here is derived from an EMBL/GenBank/DDBJ whole genome shotgun (WGS) entry which is preliminary data.</text>
</comment>
<dbReference type="SUPFAM" id="SSF52047">
    <property type="entry name" value="RNI-like"/>
    <property type="match status" value="1"/>
</dbReference>
<reference evidence="1 2" key="1">
    <citation type="submission" date="2015-12" db="EMBL/GenBank/DDBJ databases">
        <title>The genome of Folsomia candida.</title>
        <authorList>
            <person name="Faddeeva A."/>
            <person name="Derks M.F."/>
            <person name="Anvar Y."/>
            <person name="Smit S."/>
            <person name="Van Straalen N."/>
            <person name="Roelofs D."/>
        </authorList>
    </citation>
    <scope>NUCLEOTIDE SEQUENCE [LARGE SCALE GENOMIC DNA]</scope>
    <source>
        <strain evidence="1 2">VU population</strain>
        <tissue evidence="1">Whole body</tissue>
    </source>
</reference>
<dbReference type="Gene3D" id="1.20.1280.50">
    <property type="match status" value="1"/>
</dbReference>
<protein>
    <recommendedName>
        <fullName evidence="3">F-box domain-containing protein</fullName>
    </recommendedName>
</protein>
<evidence type="ECO:0008006" key="3">
    <source>
        <dbReference type="Google" id="ProtNLM"/>
    </source>
</evidence>